<evidence type="ECO:0000256" key="1">
    <source>
        <dbReference type="SAM" id="MobiDB-lite"/>
    </source>
</evidence>
<dbReference type="SUPFAM" id="SSF46785">
    <property type="entry name" value="Winged helix' DNA-binding domain"/>
    <property type="match status" value="1"/>
</dbReference>
<dbReference type="AlphaFoldDB" id="A0A1U7EUY3"/>
<feature type="domain" description="DUF7343" evidence="2">
    <location>
        <begin position="348"/>
        <end position="406"/>
    </location>
</feature>
<feature type="compositionally biased region" description="Basic and acidic residues" evidence="1">
    <location>
        <begin position="222"/>
        <end position="240"/>
    </location>
</feature>
<dbReference type="InterPro" id="IPR036388">
    <property type="entry name" value="WH-like_DNA-bd_sf"/>
</dbReference>
<dbReference type="EnsemblBacteria" id="CAI48816">
    <property type="protein sequence ID" value="CAI48816"/>
    <property type="gene ID" value="NP_1450A"/>
</dbReference>
<dbReference type="GeneID" id="3701154"/>
<dbReference type="RefSeq" id="WP_011322451.1">
    <property type="nucleotide sequence ID" value="NC_007426.1"/>
</dbReference>
<gene>
    <name evidence="4" type="ordered locus">NP_1450A</name>
</gene>
<reference evidence="4 5" key="1">
    <citation type="journal article" date="2005" name="Genome Res.">
        <title>Living with two extremes: conclusions from the genome sequence of Natronomonas pharaonis.</title>
        <authorList>
            <person name="Falb M."/>
            <person name="Pfeiffer F."/>
            <person name="Palm P."/>
            <person name="Rodewald K."/>
            <person name="Hickmann V."/>
            <person name="Tittor J."/>
            <person name="Oesterhelt D."/>
        </authorList>
    </citation>
    <scope>NUCLEOTIDE SEQUENCE [LARGE SCALE GENOMIC DNA]</scope>
    <source>
        <strain evidence="5">ATCC 35678 / DSM 2160 / CIP 103997 / JCM 8858 / NBRC 14720 / NCIMB 2260 / Gabara</strain>
    </source>
</reference>
<accession>A0A1U7EUY3</accession>
<dbReference type="Pfam" id="PF24036">
    <property type="entry name" value="DUF7345"/>
    <property type="match status" value="1"/>
</dbReference>
<feature type="region of interest" description="Disordered" evidence="1">
    <location>
        <begin position="406"/>
        <end position="434"/>
    </location>
</feature>
<keyword evidence="4" id="KW-0812">Transmembrane</keyword>
<dbReference type="eggNOG" id="arCOG00382">
    <property type="taxonomic scope" value="Archaea"/>
</dbReference>
<dbReference type="KEGG" id="nph:NP_1450A"/>
<dbReference type="OrthoDB" id="284722at2157"/>
<dbReference type="InterPro" id="IPR055767">
    <property type="entry name" value="DUF7343"/>
</dbReference>
<dbReference type="Pfam" id="PF24034">
    <property type="entry name" value="DUF7343"/>
    <property type="match status" value="1"/>
</dbReference>
<evidence type="ECO:0000259" key="2">
    <source>
        <dbReference type="Pfam" id="PF24034"/>
    </source>
</evidence>
<evidence type="ECO:0000313" key="5">
    <source>
        <dbReference type="Proteomes" id="UP000002698"/>
    </source>
</evidence>
<protein>
    <submittedName>
        <fullName evidence="4">Probable transmembrane glycoprotein / HTH domain protein</fullName>
    </submittedName>
</protein>
<sequence>MGRSRYVVLVLAVAAFAAVAAGAATAAADSPGSAAAETESADFADIDEDGFEADRTRFLITTYGNGSADWTFRYEQRLETDDDIENFGGFAARFTETETDAYTEFQARADSLAASGEEATDRRMAASRFDRDAYIEERPPAGTEFGIVEMTFRWNGFAAIEDDSVTVGDVFVGGLYVDPDNELQFEAGPGLAFESVDPEPDSMAGGTLAESETVTWVGEQEFTDRRPRLVHTEQQADRPPAEQNGDETPAPANNGSWLVPLAALLVVVLAGGTAIAYQTGTFPRRTESGGDGTAESDAGGVSTTETVDDGAAAGGTAVDDGAPDRDAGGSADTVASGEPAVTDEMLQPDEKRVVDLLERNGGRMKQVAIVDETDWSKSKVSMLLSEMEEEGTVSKLRVGRENIVSLAGHEPEAAGSPFDDGEDDTDGDGNSDGT</sequence>
<dbReference type="EMBL" id="CR936257">
    <property type="protein sequence ID" value="CAI48816.1"/>
    <property type="molecule type" value="Genomic_DNA"/>
</dbReference>
<dbReference type="InterPro" id="IPR036390">
    <property type="entry name" value="WH_DNA-bd_sf"/>
</dbReference>
<organism evidence="4 5">
    <name type="scientific">Natronomonas pharaonis (strain ATCC 35678 / DSM 2160 / CIP 103997 / JCM 8858 / NBRC 14720 / NCIMB 2260 / Gabara)</name>
    <name type="common">Halobacterium pharaonis</name>
    <dbReference type="NCBI Taxonomy" id="348780"/>
    <lineage>
        <taxon>Archaea</taxon>
        <taxon>Methanobacteriati</taxon>
        <taxon>Methanobacteriota</taxon>
        <taxon>Stenosarchaea group</taxon>
        <taxon>Halobacteria</taxon>
        <taxon>Halobacteriales</taxon>
        <taxon>Natronomonadaceae</taxon>
        <taxon>Natronomonas</taxon>
    </lineage>
</organism>
<dbReference type="InterPro" id="IPR055769">
    <property type="entry name" value="DUF7345"/>
</dbReference>
<dbReference type="Gene3D" id="1.10.10.10">
    <property type="entry name" value="Winged helix-like DNA-binding domain superfamily/Winged helix DNA-binding domain"/>
    <property type="match status" value="1"/>
</dbReference>
<keyword evidence="5" id="KW-1185">Reference proteome</keyword>
<evidence type="ECO:0000313" key="4">
    <source>
        <dbReference type="EMBL" id="CAI48816.1"/>
    </source>
</evidence>
<feature type="compositionally biased region" description="Acidic residues" evidence="1">
    <location>
        <begin position="419"/>
        <end position="434"/>
    </location>
</feature>
<feature type="region of interest" description="Disordered" evidence="1">
    <location>
        <begin position="219"/>
        <end position="253"/>
    </location>
</feature>
<feature type="domain" description="DUF7345" evidence="3">
    <location>
        <begin position="61"/>
        <end position="186"/>
    </location>
</feature>
<feature type="region of interest" description="Disordered" evidence="1">
    <location>
        <begin position="282"/>
        <end position="347"/>
    </location>
</feature>
<dbReference type="Proteomes" id="UP000002698">
    <property type="component" value="Chromosome"/>
</dbReference>
<proteinExistence type="predicted"/>
<keyword evidence="4" id="KW-0472">Membrane</keyword>
<dbReference type="HOGENOM" id="CLU_048695_1_0_2"/>
<name>A0A1U7EUY3_NATPD</name>
<feature type="compositionally biased region" description="Low complexity" evidence="1">
    <location>
        <begin position="303"/>
        <end position="320"/>
    </location>
</feature>
<evidence type="ECO:0000259" key="3">
    <source>
        <dbReference type="Pfam" id="PF24036"/>
    </source>
</evidence>
<dbReference type="STRING" id="348780.NP_1450A"/>